<dbReference type="AlphaFoldDB" id="A0A4S3JHN5"/>
<dbReference type="Proteomes" id="UP000308092">
    <property type="component" value="Unassembled WGS sequence"/>
</dbReference>
<gene>
    <name evidence="1" type="ORF">EYZ11_006489</name>
</gene>
<evidence type="ECO:0000313" key="1">
    <source>
        <dbReference type="EMBL" id="THC94047.1"/>
    </source>
</evidence>
<accession>A0A4S3JHN5</accession>
<keyword evidence="2" id="KW-1185">Reference proteome</keyword>
<comment type="caution">
    <text evidence="1">The sequence shown here is derived from an EMBL/GenBank/DDBJ whole genome shotgun (WGS) entry which is preliminary data.</text>
</comment>
<evidence type="ECO:0000313" key="2">
    <source>
        <dbReference type="Proteomes" id="UP000308092"/>
    </source>
</evidence>
<sequence length="17" mass="1926">MRISQYKSEGEHIGYAG</sequence>
<organism evidence="1 2">
    <name type="scientific">Aspergillus tanneri</name>
    <dbReference type="NCBI Taxonomy" id="1220188"/>
    <lineage>
        <taxon>Eukaryota</taxon>
        <taxon>Fungi</taxon>
        <taxon>Dikarya</taxon>
        <taxon>Ascomycota</taxon>
        <taxon>Pezizomycotina</taxon>
        <taxon>Eurotiomycetes</taxon>
        <taxon>Eurotiomycetidae</taxon>
        <taxon>Eurotiales</taxon>
        <taxon>Aspergillaceae</taxon>
        <taxon>Aspergillus</taxon>
        <taxon>Aspergillus subgen. Circumdati</taxon>
    </lineage>
</organism>
<protein>
    <submittedName>
        <fullName evidence="1">Uncharacterized protein</fullName>
    </submittedName>
</protein>
<proteinExistence type="predicted"/>
<name>A0A4S3JHN5_9EURO</name>
<dbReference type="EMBL" id="SOSA01000229">
    <property type="protein sequence ID" value="THC94047.1"/>
    <property type="molecule type" value="Genomic_DNA"/>
</dbReference>
<dbReference type="VEuPathDB" id="FungiDB:EYZ11_006489"/>
<reference evidence="1 2" key="1">
    <citation type="submission" date="2019-03" db="EMBL/GenBank/DDBJ databases">
        <title>The genome sequence of a newly discovered highly antifungal drug resistant Aspergillus species, Aspergillus tanneri NIH 1004.</title>
        <authorList>
            <person name="Mounaud S."/>
            <person name="Singh I."/>
            <person name="Joardar V."/>
            <person name="Pakala S."/>
            <person name="Pakala S."/>
            <person name="Venepally P."/>
            <person name="Hoover J."/>
            <person name="Nierman W."/>
            <person name="Chung J."/>
            <person name="Losada L."/>
        </authorList>
    </citation>
    <scope>NUCLEOTIDE SEQUENCE [LARGE SCALE GENOMIC DNA]</scope>
    <source>
        <strain evidence="1 2">NIH1004</strain>
    </source>
</reference>